<dbReference type="EMBL" id="FNDZ01000005">
    <property type="protein sequence ID" value="SDI95867.1"/>
    <property type="molecule type" value="Genomic_DNA"/>
</dbReference>
<sequence>MSRDIVKKNMIIAAVLLMVVCLNGCKIRLAEISASVMAPVKVTTPLEGQYRFKNVQHLEEGKFVDDTGFRTFTAEFTQESARIGLERVESPLYVAKLVSTYEYFVENFRTNPNRFEIKDDKIEIMRITSEGQSFYEVFRINEDEIGIVKGNHLITLVKTEFTPEGLGPYVDGKANQLETELLEDQDYEPIAGVLLGLRGQRNDETEEPSYRTLWITNDGEIQEVYEIDNILFPRKEFWKMEVVKEAGKERLQIYAITGTPSNLKEEIVYHYPAEYVDVEFVGNNYLSILTSDESSYDRSEMTEGLTIGVDGYNEYTPVPIETFYGEAGRQAFLSSLKQATDETEEVLMANPETEEFIDSFILRRHHGNWMLESSFQLGDDTIKVPIALRADINLVTYDELTIPWSKVRERVPQALDAFNAPGNSFMLVRTPKYLMMYRIVGGELAEEPLQAIEIKEEEEIIMAEWARGEFVKRWTDMASREGHKIIFVQNRTP</sequence>
<dbReference type="AlphaFoldDB" id="A0A1G8PTQ0"/>
<dbReference type="RefSeq" id="WP_031576381.1">
    <property type="nucleotide sequence ID" value="NZ_FNDZ01000005.1"/>
</dbReference>
<name>A0A1G8PTQ0_9CLOT</name>
<accession>A0A1G8PTQ0</accession>
<evidence type="ECO:0000313" key="1">
    <source>
        <dbReference type="EMBL" id="SDI95867.1"/>
    </source>
</evidence>
<proteinExistence type="predicted"/>
<protein>
    <submittedName>
        <fullName evidence="1">Uncharacterized protein</fullName>
    </submittedName>
</protein>
<organism evidence="1">
    <name type="scientific">Proteiniclasticum ruminis</name>
    <dbReference type="NCBI Taxonomy" id="398199"/>
    <lineage>
        <taxon>Bacteria</taxon>
        <taxon>Bacillati</taxon>
        <taxon>Bacillota</taxon>
        <taxon>Clostridia</taxon>
        <taxon>Eubacteriales</taxon>
        <taxon>Clostridiaceae</taxon>
        <taxon>Proteiniclasticum</taxon>
    </lineage>
</organism>
<dbReference type="Proteomes" id="UP000183255">
    <property type="component" value="Unassembled WGS sequence"/>
</dbReference>
<reference evidence="1" key="1">
    <citation type="submission" date="2016-10" db="EMBL/GenBank/DDBJ databases">
        <authorList>
            <person name="de Groot N.N."/>
        </authorList>
    </citation>
    <scope>NUCLEOTIDE SEQUENCE [LARGE SCALE GENOMIC DNA]</scope>
    <source>
        <strain evidence="1">CGMCC 1.5058</strain>
    </source>
</reference>
<gene>
    <name evidence="1" type="ORF">SAMN05421804_105205</name>
</gene>